<dbReference type="InterPro" id="IPR036388">
    <property type="entry name" value="WH-like_DNA-bd_sf"/>
</dbReference>
<evidence type="ECO:0000259" key="6">
    <source>
        <dbReference type="Pfam" id="PF08100"/>
    </source>
</evidence>
<evidence type="ECO:0000256" key="1">
    <source>
        <dbReference type="ARBA" id="ARBA00022603"/>
    </source>
</evidence>
<evidence type="ECO:0000256" key="2">
    <source>
        <dbReference type="ARBA" id="ARBA00022679"/>
    </source>
</evidence>
<organism evidence="7 8">
    <name type="scientific">Cytospora leucostoma</name>
    <dbReference type="NCBI Taxonomy" id="1230097"/>
    <lineage>
        <taxon>Eukaryota</taxon>
        <taxon>Fungi</taxon>
        <taxon>Dikarya</taxon>
        <taxon>Ascomycota</taxon>
        <taxon>Pezizomycotina</taxon>
        <taxon>Sordariomycetes</taxon>
        <taxon>Sordariomycetidae</taxon>
        <taxon>Diaporthales</taxon>
        <taxon>Cytosporaceae</taxon>
        <taxon>Cytospora</taxon>
    </lineage>
</organism>
<dbReference type="Gene3D" id="1.10.10.10">
    <property type="entry name" value="Winged helix-like DNA-binding domain superfamily/Winged helix DNA-binding domain"/>
    <property type="match status" value="1"/>
</dbReference>
<dbReference type="Proteomes" id="UP000285146">
    <property type="component" value="Unassembled WGS sequence"/>
</dbReference>
<keyword evidence="8" id="KW-1185">Reference proteome</keyword>
<sequence length="401" mass="45495">MEELLNQISVLASSSDDDGRQRIMQSLHQLAYSMEGPEDTRDRFSFLHLQTAVVKVGFDLEIFTHVADSRDTLTDNDLSQKTGAQHELIVRMLRFLVAIGTVDEVGPQQYRANRVTHNLTKRATQAGVNHWFCTVSPQYQQLPNLLKKTGYLNPVDETHTAFHEAWNTSVSPFAWFEDKPGLLDHFNEYMATRARIEHSWLQVYPVLDEAKGCSADRALYVNVGGGIGHQCAEFKERYPDLPGRVILQDLQHSILEALPTPGVENMTHNFFDIQPVQGESIFSTLSYVMILTCHSCIGAKFYHLRAVLHDHPRHKVSKIIQNIKAVMAPDSILLVDEMILPETNVNAFAASLDMSMLTAFASMEHTEAQWRTIFDEEGLVVVRTRVYNPITYEGVLDIRLR</sequence>
<dbReference type="PIRSF" id="PIRSF005739">
    <property type="entry name" value="O-mtase"/>
    <property type="match status" value="1"/>
</dbReference>
<evidence type="ECO:0000313" key="7">
    <source>
        <dbReference type="EMBL" id="ROW17018.1"/>
    </source>
</evidence>
<feature type="domain" description="O-methyltransferase C-terminal" evidence="5">
    <location>
        <begin position="299"/>
        <end position="378"/>
    </location>
</feature>
<dbReference type="GO" id="GO:0046983">
    <property type="term" value="F:protein dimerization activity"/>
    <property type="evidence" value="ECO:0007669"/>
    <property type="project" value="InterPro"/>
</dbReference>
<dbReference type="Pfam" id="PF00891">
    <property type="entry name" value="Methyltransf_2"/>
    <property type="match status" value="1"/>
</dbReference>
<dbReference type="InterPro" id="IPR016461">
    <property type="entry name" value="COMT-like"/>
</dbReference>
<dbReference type="Pfam" id="PF08100">
    <property type="entry name" value="Dimerisation"/>
    <property type="match status" value="1"/>
</dbReference>
<dbReference type="InParanoid" id="A0A423XKJ7"/>
<accession>A0A423XKJ7</accession>
<gene>
    <name evidence="7" type="ORF">VPNG_01430</name>
</gene>
<keyword evidence="3" id="KW-0949">S-adenosyl-L-methionine</keyword>
<dbReference type="InterPro" id="IPR001077">
    <property type="entry name" value="COMT_C"/>
</dbReference>
<feature type="domain" description="O-methyltransferase dimerisation" evidence="6">
    <location>
        <begin position="48"/>
        <end position="120"/>
    </location>
</feature>
<dbReference type="SUPFAM" id="SSF46785">
    <property type="entry name" value="Winged helix' DNA-binding domain"/>
    <property type="match status" value="1"/>
</dbReference>
<reference evidence="7 8" key="1">
    <citation type="submission" date="2015-09" db="EMBL/GenBank/DDBJ databases">
        <title>Host preference determinants of Valsa canker pathogens revealed by comparative genomics.</title>
        <authorList>
            <person name="Yin Z."/>
            <person name="Huang L."/>
        </authorList>
    </citation>
    <scope>NUCLEOTIDE SEQUENCE [LARGE SCALE GENOMIC DNA]</scope>
    <source>
        <strain evidence="7 8">SXYLt</strain>
    </source>
</reference>
<evidence type="ECO:0000256" key="4">
    <source>
        <dbReference type="PIRSR" id="PIRSR005739-1"/>
    </source>
</evidence>
<dbReference type="AlphaFoldDB" id="A0A423XKJ7"/>
<evidence type="ECO:0000313" key="8">
    <source>
        <dbReference type="Proteomes" id="UP000285146"/>
    </source>
</evidence>
<evidence type="ECO:0000256" key="3">
    <source>
        <dbReference type="ARBA" id="ARBA00022691"/>
    </source>
</evidence>
<dbReference type="Gene3D" id="3.40.50.150">
    <property type="entry name" value="Vaccinia Virus protein VP39"/>
    <property type="match status" value="1"/>
</dbReference>
<dbReference type="GO" id="GO:0032259">
    <property type="term" value="P:methylation"/>
    <property type="evidence" value="ECO:0007669"/>
    <property type="project" value="UniProtKB-KW"/>
</dbReference>
<dbReference type="PROSITE" id="PS51683">
    <property type="entry name" value="SAM_OMT_II"/>
    <property type="match status" value="1"/>
</dbReference>
<proteinExistence type="predicted"/>
<dbReference type="PANTHER" id="PTHR43712:SF4">
    <property type="entry name" value="O-METHYLTRANSFERASE DOMAIN-CONTAINING PROTEIN"/>
    <property type="match status" value="1"/>
</dbReference>
<dbReference type="InterPro" id="IPR036390">
    <property type="entry name" value="WH_DNA-bd_sf"/>
</dbReference>
<comment type="caution">
    <text evidence="7">The sequence shown here is derived from an EMBL/GenBank/DDBJ whole genome shotgun (WGS) entry which is preliminary data.</text>
</comment>
<evidence type="ECO:0000259" key="5">
    <source>
        <dbReference type="Pfam" id="PF00891"/>
    </source>
</evidence>
<dbReference type="OrthoDB" id="2410195at2759"/>
<dbReference type="EMBL" id="LKEB01000003">
    <property type="protein sequence ID" value="ROW17018.1"/>
    <property type="molecule type" value="Genomic_DNA"/>
</dbReference>
<dbReference type="GO" id="GO:0008171">
    <property type="term" value="F:O-methyltransferase activity"/>
    <property type="evidence" value="ECO:0007669"/>
    <property type="project" value="InterPro"/>
</dbReference>
<protein>
    <submittedName>
        <fullName evidence="7">Uncharacterized protein</fullName>
    </submittedName>
</protein>
<dbReference type="InterPro" id="IPR029063">
    <property type="entry name" value="SAM-dependent_MTases_sf"/>
</dbReference>
<dbReference type="InterPro" id="IPR012967">
    <property type="entry name" value="COMT_dimerisation"/>
</dbReference>
<name>A0A423XKJ7_9PEZI</name>
<dbReference type="SUPFAM" id="SSF53335">
    <property type="entry name" value="S-adenosyl-L-methionine-dependent methyltransferases"/>
    <property type="match status" value="1"/>
</dbReference>
<feature type="active site" description="Proton acceptor" evidence="4">
    <location>
        <position position="309"/>
    </location>
</feature>
<keyword evidence="1" id="KW-0489">Methyltransferase</keyword>
<dbReference type="PANTHER" id="PTHR43712">
    <property type="entry name" value="PUTATIVE (AFU_ORTHOLOGUE AFUA_4G14580)-RELATED"/>
    <property type="match status" value="1"/>
</dbReference>
<keyword evidence="2" id="KW-0808">Transferase</keyword>